<dbReference type="Pfam" id="PF22688">
    <property type="entry name" value="Hda_lid"/>
    <property type="match status" value="1"/>
</dbReference>
<comment type="caution">
    <text evidence="3">The sequence shown here is derived from an EMBL/GenBank/DDBJ whole genome shotgun (WGS) entry which is preliminary data.</text>
</comment>
<dbReference type="GO" id="GO:0032297">
    <property type="term" value="P:negative regulation of DNA-templated DNA replication initiation"/>
    <property type="evidence" value="ECO:0007669"/>
    <property type="project" value="TreeGrafter"/>
</dbReference>
<reference evidence="3 4" key="1">
    <citation type="submission" date="2018-05" db="EMBL/GenBank/DDBJ databases">
        <title>Genomic Encyclopedia of Type Strains, Phase IV (KMG-IV): sequencing the most valuable type-strain genomes for metagenomic binning, comparative biology and taxonomic classification.</title>
        <authorList>
            <person name="Goeker M."/>
        </authorList>
    </citation>
    <scope>NUCLEOTIDE SEQUENCE [LARGE SCALE GENOMIC DNA]</scope>
    <source>
        <strain evidence="3 4">DSM 23606</strain>
    </source>
</reference>
<feature type="domain" description="Hda lid" evidence="2">
    <location>
        <begin position="165"/>
        <end position="225"/>
    </location>
</feature>
<dbReference type="PANTHER" id="PTHR30050">
    <property type="entry name" value="CHROMOSOMAL REPLICATION INITIATOR PROTEIN DNAA"/>
    <property type="match status" value="1"/>
</dbReference>
<feature type="domain" description="Chromosomal replication initiator protein DnaA ATPAse" evidence="1">
    <location>
        <begin position="13"/>
        <end position="154"/>
    </location>
</feature>
<dbReference type="EMBL" id="QGTJ01000001">
    <property type="protein sequence ID" value="PWV65944.1"/>
    <property type="molecule type" value="Genomic_DNA"/>
</dbReference>
<proteinExistence type="predicted"/>
<dbReference type="Proteomes" id="UP000246569">
    <property type="component" value="Unassembled WGS sequence"/>
</dbReference>
<gene>
    <name evidence="3" type="ORF">C7443_101430</name>
</gene>
<organism evidence="3 4">
    <name type="scientific">Plasticicumulans acidivorans</name>
    <dbReference type="NCBI Taxonomy" id="886464"/>
    <lineage>
        <taxon>Bacteria</taxon>
        <taxon>Pseudomonadati</taxon>
        <taxon>Pseudomonadota</taxon>
        <taxon>Gammaproteobacteria</taxon>
        <taxon>Candidatus Competibacteraceae</taxon>
        <taxon>Plasticicumulans</taxon>
    </lineage>
</organism>
<dbReference type="AlphaFoldDB" id="A0A317N1D9"/>
<dbReference type="Pfam" id="PF00308">
    <property type="entry name" value="Bac_DnaA"/>
    <property type="match status" value="1"/>
</dbReference>
<sequence length="233" mass="24293">MSAQIPLGFNARERASFDNFLAGANTPAIERLARFTGQPGEPVIYLCGPAGSGRTHLVQAVCNAASARGQSTVRIGLQAAERLPLAALDGMENVAVVCVDDLDAVAGDTAWEAALDALIGRLHHVGGGLLVTADRPVAELPHAGLRERLESAMSFELQPLDAAGRAALLAARAGRRGLLLPADVTALLLRHCSDHPARLIAALDTVEQVVLDGRRRLGVASVRTALKAAGLLD</sequence>
<dbReference type="InterPro" id="IPR055199">
    <property type="entry name" value="Hda_lid"/>
</dbReference>
<keyword evidence="4" id="KW-1185">Reference proteome</keyword>
<name>A0A317N1D9_9GAMM</name>
<dbReference type="InterPro" id="IPR013317">
    <property type="entry name" value="DnaA_dom"/>
</dbReference>
<dbReference type="RefSeq" id="WP_110016923.1">
    <property type="nucleotide sequence ID" value="NZ_QGTJ01000001.1"/>
</dbReference>
<evidence type="ECO:0000259" key="2">
    <source>
        <dbReference type="Pfam" id="PF22688"/>
    </source>
</evidence>
<evidence type="ECO:0000259" key="1">
    <source>
        <dbReference type="Pfam" id="PF00308"/>
    </source>
</evidence>
<dbReference type="Gene3D" id="1.10.8.60">
    <property type="match status" value="1"/>
</dbReference>
<accession>A0A317N1D9</accession>
<dbReference type="SUPFAM" id="SSF52540">
    <property type="entry name" value="P-loop containing nucleoside triphosphate hydrolases"/>
    <property type="match status" value="1"/>
</dbReference>
<dbReference type="GO" id="GO:0006270">
    <property type="term" value="P:DNA replication initiation"/>
    <property type="evidence" value="ECO:0007669"/>
    <property type="project" value="TreeGrafter"/>
</dbReference>
<dbReference type="InterPro" id="IPR027417">
    <property type="entry name" value="P-loop_NTPase"/>
</dbReference>
<dbReference type="PANTHER" id="PTHR30050:SF5">
    <property type="entry name" value="DNAA REGULATORY INACTIVATOR HDA"/>
    <property type="match status" value="1"/>
</dbReference>
<dbReference type="OrthoDB" id="9784878at2"/>
<dbReference type="Gene3D" id="3.40.50.300">
    <property type="entry name" value="P-loop containing nucleotide triphosphate hydrolases"/>
    <property type="match status" value="1"/>
</dbReference>
<evidence type="ECO:0000313" key="3">
    <source>
        <dbReference type="EMBL" id="PWV65944.1"/>
    </source>
</evidence>
<evidence type="ECO:0000313" key="4">
    <source>
        <dbReference type="Proteomes" id="UP000246569"/>
    </source>
</evidence>
<protein>
    <submittedName>
        <fullName evidence="3">Regulatory inactivation of DnaA Hda protein</fullName>
    </submittedName>
</protein>